<feature type="compositionally biased region" description="Gly residues" evidence="1">
    <location>
        <begin position="327"/>
        <end position="349"/>
    </location>
</feature>
<dbReference type="AlphaFoldDB" id="A0A3A9ZHE9"/>
<protein>
    <submittedName>
        <fullName evidence="2">Peptidoglycan-binding protein</fullName>
    </submittedName>
</protein>
<sequence length="539" mass="56244">MPEIQPQGVDAGAVAAVAARLRRALAAEGTVVSVPALVTGYDAEALGFAGAGPATAEQARAAAEFAELVNRVPLAAPVWSRAGTEHLWDVYRDVLGAELAATTLSAEEQGRYSAALSLLYRFAQGRRVPSRVYLDYQSTRHAALAAQAALAAGEGTDREPALRQARDAALQRWRVEGRRAEVEAALLDLDTLGDKDPGQVWAGYRTQFDPGPGSADWATGLDGSRYAPTGFAPAGILDQPWSQLSIDAAELPETAARIESLSFEYALVDVVRPWLDPAMFRSRAWRFPAGAQPLSDGADPPSGRCPAYVESVVLVRSLRVVCAPSPAGGGQGPGGGVEPGGGEGPGAGGQERPTGLGFLDPAFATLVLRAAPEEGHAPAPDVLAEGVRRWQRVVGAHEFAAAEAPEPVPPEPTPAAPADRAVSTTPPSTVLLAAFVLRLLPACPNPDPALVWEGEQPLVRLANVQFGKTNEEVRTVQRALLARGRHLPTGATGHFGTATRAAYAAEQRAQGFGGSDADGAPGCRSLTTLGEEAGFRVLC</sequence>
<name>A0A3A9ZHE9_9ACTN</name>
<gene>
    <name evidence="2" type="ORF">D7294_00225</name>
</gene>
<dbReference type="InterPro" id="IPR036366">
    <property type="entry name" value="PGBDSf"/>
</dbReference>
<dbReference type="Gene3D" id="1.10.101.10">
    <property type="entry name" value="PGBD-like superfamily/PGBD"/>
    <property type="match status" value="1"/>
</dbReference>
<dbReference type="OrthoDB" id="3913371at2"/>
<feature type="region of interest" description="Disordered" evidence="1">
    <location>
        <begin position="326"/>
        <end position="355"/>
    </location>
</feature>
<evidence type="ECO:0000313" key="2">
    <source>
        <dbReference type="EMBL" id="RKN46696.1"/>
    </source>
</evidence>
<evidence type="ECO:0000313" key="3">
    <source>
        <dbReference type="Proteomes" id="UP000272474"/>
    </source>
</evidence>
<dbReference type="SUPFAM" id="SSF47090">
    <property type="entry name" value="PGBD-like"/>
    <property type="match status" value="1"/>
</dbReference>
<dbReference type="Proteomes" id="UP000272474">
    <property type="component" value="Unassembled WGS sequence"/>
</dbReference>
<organism evidence="2 3">
    <name type="scientific">Streptomyces hoynatensis</name>
    <dbReference type="NCBI Taxonomy" id="1141874"/>
    <lineage>
        <taxon>Bacteria</taxon>
        <taxon>Bacillati</taxon>
        <taxon>Actinomycetota</taxon>
        <taxon>Actinomycetes</taxon>
        <taxon>Kitasatosporales</taxon>
        <taxon>Streptomycetaceae</taxon>
        <taxon>Streptomyces</taxon>
    </lineage>
</organism>
<feature type="region of interest" description="Disordered" evidence="1">
    <location>
        <begin position="402"/>
        <end position="422"/>
    </location>
</feature>
<dbReference type="EMBL" id="RBAL01000001">
    <property type="protein sequence ID" value="RKN46696.1"/>
    <property type="molecule type" value="Genomic_DNA"/>
</dbReference>
<feature type="compositionally biased region" description="Pro residues" evidence="1">
    <location>
        <begin position="406"/>
        <end position="415"/>
    </location>
</feature>
<keyword evidence="3" id="KW-1185">Reference proteome</keyword>
<dbReference type="InterPro" id="IPR036365">
    <property type="entry name" value="PGBD-like_sf"/>
</dbReference>
<accession>A0A3A9ZHE9</accession>
<comment type="caution">
    <text evidence="2">The sequence shown here is derived from an EMBL/GenBank/DDBJ whole genome shotgun (WGS) entry which is preliminary data.</text>
</comment>
<evidence type="ECO:0000256" key="1">
    <source>
        <dbReference type="SAM" id="MobiDB-lite"/>
    </source>
</evidence>
<proteinExistence type="predicted"/>
<reference evidence="2 3" key="1">
    <citation type="journal article" date="2014" name="Int. J. Syst. Evol. Microbiol.">
        <title>Streptomyces hoynatensis sp. nov., isolated from deep marine sediment.</title>
        <authorList>
            <person name="Veyisoglu A."/>
            <person name="Sahin N."/>
        </authorList>
    </citation>
    <scope>NUCLEOTIDE SEQUENCE [LARGE SCALE GENOMIC DNA]</scope>
    <source>
        <strain evidence="2 3">KCTC 29097</strain>
    </source>
</reference>
<dbReference type="RefSeq" id="WP_120674143.1">
    <property type="nucleotide sequence ID" value="NZ_RBAL01000001.1"/>
</dbReference>